<dbReference type="PANTHER" id="PTHR11419">
    <property type="entry name" value="INTERFERON GAMMA"/>
    <property type="match status" value="1"/>
</dbReference>
<comment type="caution">
    <text evidence="8">The sequence shown here is derived from an EMBL/GenBank/DDBJ whole genome shotgun (WGS) entry which is preliminary data.</text>
</comment>
<keyword evidence="6" id="KW-0175">Coiled coil</keyword>
<evidence type="ECO:0000256" key="6">
    <source>
        <dbReference type="SAM" id="Coils"/>
    </source>
</evidence>
<dbReference type="EMBL" id="CAWUFR010000262">
    <property type="protein sequence ID" value="CAK6974548.1"/>
    <property type="molecule type" value="Genomic_DNA"/>
</dbReference>
<dbReference type="PANTHER" id="PTHR11419:SF0">
    <property type="entry name" value="INTERFERON GAMMA"/>
    <property type="match status" value="1"/>
</dbReference>
<reference evidence="8 9" key="1">
    <citation type="submission" date="2024-01" db="EMBL/GenBank/DDBJ databases">
        <authorList>
            <person name="Alioto T."/>
            <person name="Alioto T."/>
            <person name="Gomez Garrido J."/>
        </authorList>
    </citation>
    <scope>NUCLEOTIDE SEQUENCE [LARGE SCALE GENOMIC DNA]</scope>
</reference>
<keyword evidence="4" id="KW-0964">Secreted</keyword>
<evidence type="ECO:0000256" key="1">
    <source>
        <dbReference type="ARBA" id="ARBA00004613"/>
    </source>
</evidence>
<organism evidence="8 9">
    <name type="scientific">Scomber scombrus</name>
    <name type="common">Atlantic mackerel</name>
    <name type="synonym">Scomber vernalis</name>
    <dbReference type="NCBI Taxonomy" id="13677"/>
    <lineage>
        <taxon>Eukaryota</taxon>
        <taxon>Metazoa</taxon>
        <taxon>Chordata</taxon>
        <taxon>Craniata</taxon>
        <taxon>Vertebrata</taxon>
        <taxon>Euteleostomi</taxon>
        <taxon>Actinopterygii</taxon>
        <taxon>Neopterygii</taxon>
        <taxon>Teleostei</taxon>
        <taxon>Neoteleostei</taxon>
        <taxon>Acanthomorphata</taxon>
        <taxon>Pelagiaria</taxon>
        <taxon>Scombriformes</taxon>
        <taxon>Scombridae</taxon>
        <taxon>Scomber</taxon>
    </lineage>
</organism>
<dbReference type="GO" id="GO:0005125">
    <property type="term" value="F:cytokine activity"/>
    <property type="evidence" value="ECO:0007669"/>
    <property type="project" value="UniProtKB-KW"/>
</dbReference>
<keyword evidence="9" id="KW-1185">Reference proteome</keyword>
<dbReference type="InterPro" id="IPR002069">
    <property type="entry name" value="Interferon_gamma"/>
</dbReference>
<comment type="similarity">
    <text evidence="2">Belongs to the type II (or gamma) interferon family.</text>
</comment>
<dbReference type="InterPro" id="IPR009079">
    <property type="entry name" value="4_helix_cytokine-like_core"/>
</dbReference>
<feature type="signal peptide" evidence="7">
    <location>
        <begin position="1"/>
        <end position="21"/>
    </location>
</feature>
<evidence type="ECO:0000313" key="9">
    <source>
        <dbReference type="Proteomes" id="UP001314229"/>
    </source>
</evidence>
<evidence type="ECO:0000256" key="4">
    <source>
        <dbReference type="ARBA" id="ARBA00022525"/>
    </source>
</evidence>
<protein>
    <submittedName>
        <fullName evidence="8">Interferon gamma 1-like</fullName>
    </submittedName>
</protein>
<evidence type="ECO:0000313" key="8">
    <source>
        <dbReference type="EMBL" id="CAK6974548.1"/>
    </source>
</evidence>
<sequence length="185" mass="20748">MSSCCGAVCLLVLLGVVVTSGSPFQYISQNMKTTHERIADALKLKQPEVGSNPLFSSVIRSINTSCQRKEEVLLMNATLDVYMRIFSSILQRHHTQHHEKALLDQLPETNRDDVTSALEELKEKMDRLKTELNRKSHDKEDVIGKLNKIKVDDVNNQKKALAEFKEIYQAASVIGSRSCGHAHSS</sequence>
<dbReference type="GO" id="GO:0005615">
    <property type="term" value="C:extracellular space"/>
    <property type="evidence" value="ECO:0007669"/>
    <property type="project" value="UniProtKB-KW"/>
</dbReference>
<accession>A0AAV1PSV8</accession>
<dbReference type="SUPFAM" id="SSF47266">
    <property type="entry name" value="4-helical cytokines"/>
    <property type="match status" value="1"/>
</dbReference>
<dbReference type="Proteomes" id="UP001314229">
    <property type="component" value="Unassembled WGS sequence"/>
</dbReference>
<dbReference type="GO" id="GO:0006955">
    <property type="term" value="P:immune response"/>
    <property type="evidence" value="ECO:0007669"/>
    <property type="project" value="InterPro"/>
</dbReference>
<gene>
    <name evidence="8" type="ORF">FSCOSCO3_A006356</name>
</gene>
<evidence type="ECO:0000256" key="7">
    <source>
        <dbReference type="SAM" id="SignalP"/>
    </source>
</evidence>
<evidence type="ECO:0000256" key="3">
    <source>
        <dbReference type="ARBA" id="ARBA00022514"/>
    </source>
</evidence>
<feature type="coiled-coil region" evidence="6">
    <location>
        <begin position="111"/>
        <end position="138"/>
    </location>
</feature>
<evidence type="ECO:0000256" key="5">
    <source>
        <dbReference type="ARBA" id="ARBA00023180"/>
    </source>
</evidence>
<keyword evidence="7" id="KW-0732">Signal</keyword>
<dbReference type="GO" id="GO:0005133">
    <property type="term" value="F:type II interferon receptor binding"/>
    <property type="evidence" value="ECO:0007669"/>
    <property type="project" value="InterPro"/>
</dbReference>
<dbReference type="AlphaFoldDB" id="A0AAV1PSV8"/>
<evidence type="ECO:0000256" key="2">
    <source>
        <dbReference type="ARBA" id="ARBA00007566"/>
    </source>
</evidence>
<comment type="subcellular location">
    <subcellularLocation>
        <location evidence="1">Secreted</location>
    </subcellularLocation>
</comment>
<keyword evidence="5" id="KW-0325">Glycoprotein</keyword>
<feature type="chain" id="PRO_5043505739" evidence="7">
    <location>
        <begin position="22"/>
        <end position="185"/>
    </location>
</feature>
<keyword evidence="3" id="KW-0202">Cytokine</keyword>
<dbReference type="Gene3D" id="1.20.1250.10">
    <property type="match status" value="1"/>
</dbReference>
<proteinExistence type="inferred from homology"/>
<name>A0AAV1PSV8_SCOSC</name>